<dbReference type="OrthoDB" id="4507626at2759"/>
<feature type="compositionally biased region" description="Polar residues" evidence="1">
    <location>
        <begin position="266"/>
        <end position="287"/>
    </location>
</feature>
<evidence type="ECO:0000313" key="4">
    <source>
        <dbReference type="Proteomes" id="UP000054771"/>
    </source>
</evidence>
<name>A0A0U5GJV6_ASPCI</name>
<evidence type="ECO:0000256" key="1">
    <source>
        <dbReference type="SAM" id="MobiDB-lite"/>
    </source>
</evidence>
<protein>
    <recommendedName>
        <fullName evidence="2">Heterokaryon incompatibility domain-containing protein</fullName>
    </recommendedName>
</protein>
<sequence>MPTHFTVEELASTIRAASIESGVRPTEFLWIDIACIDQRPTSKENASEVGRQGKFFKEADTVYIWLQSFDTISLGEWLQYSIEHLLIPYLHTSQTGLARGRVLTGPAIPEELLGDIERHIQRLAQDPWCTSLWTLQEGFLRPDAFIRTRSPPGPERVLPDLPHALDWLGRIIADSQRSGLAHNNPRLGTIQRKALELGFVGVVHGSVAGDHADPSSVGSAENPFHLLACSAARQTSRQEDRVYGIMQGLNFGLENLRWGKHERTFQSRNSSTSSKRLYSPNTQWPAS</sequence>
<dbReference type="PANTHER" id="PTHR24148">
    <property type="entry name" value="ANKYRIN REPEAT DOMAIN-CONTAINING PROTEIN 39 HOMOLOG-RELATED"/>
    <property type="match status" value="1"/>
</dbReference>
<proteinExistence type="predicted"/>
<dbReference type="Pfam" id="PF06985">
    <property type="entry name" value="HET"/>
    <property type="match status" value="1"/>
</dbReference>
<evidence type="ECO:0000259" key="2">
    <source>
        <dbReference type="Pfam" id="PF06985"/>
    </source>
</evidence>
<feature type="domain" description="Heterokaryon incompatibility" evidence="2">
    <location>
        <begin position="24"/>
        <end position="137"/>
    </location>
</feature>
<dbReference type="PANTHER" id="PTHR24148:SF64">
    <property type="entry name" value="HETEROKARYON INCOMPATIBILITY DOMAIN-CONTAINING PROTEIN"/>
    <property type="match status" value="1"/>
</dbReference>
<keyword evidence="4" id="KW-1185">Reference proteome</keyword>
<accession>A0A0U5GJV6</accession>
<dbReference type="InterPro" id="IPR010730">
    <property type="entry name" value="HET"/>
</dbReference>
<dbReference type="AlphaFoldDB" id="A0A0U5GJV6"/>
<feature type="region of interest" description="Disordered" evidence="1">
    <location>
        <begin position="265"/>
        <end position="287"/>
    </location>
</feature>
<dbReference type="EMBL" id="CDMC01000023">
    <property type="protein sequence ID" value="CEL11224.1"/>
    <property type="molecule type" value="Genomic_DNA"/>
</dbReference>
<evidence type="ECO:0000313" key="3">
    <source>
        <dbReference type="EMBL" id="CEL11224.1"/>
    </source>
</evidence>
<dbReference type="InterPro" id="IPR052895">
    <property type="entry name" value="HetReg/Transcr_Mod"/>
</dbReference>
<organism evidence="3 4">
    <name type="scientific">Aspergillus calidoustus</name>
    <dbReference type="NCBI Taxonomy" id="454130"/>
    <lineage>
        <taxon>Eukaryota</taxon>
        <taxon>Fungi</taxon>
        <taxon>Dikarya</taxon>
        <taxon>Ascomycota</taxon>
        <taxon>Pezizomycotina</taxon>
        <taxon>Eurotiomycetes</taxon>
        <taxon>Eurotiomycetidae</taxon>
        <taxon>Eurotiales</taxon>
        <taxon>Aspergillaceae</taxon>
        <taxon>Aspergillus</taxon>
        <taxon>Aspergillus subgen. Nidulantes</taxon>
    </lineage>
</organism>
<reference evidence="4" key="1">
    <citation type="journal article" date="2016" name="Genome Announc.">
        <title>Draft genome sequences of fungus Aspergillus calidoustus.</title>
        <authorList>
            <person name="Horn F."/>
            <person name="Linde J."/>
            <person name="Mattern D.J."/>
            <person name="Walther G."/>
            <person name="Guthke R."/>
            <person name="Scherlach K."/>
            <person name="Martin K."/>
            <person name="Brakhage A.A."/>
            <person name="Petzke L."/>
            <person name="Valiante V."/>
        </authorList>
    </citation>
    <scope>NUCLEOTIDE SEQUENCE [LARGE SCALE GENOMIC DNA]</scope>
    <source>
        <strain evidence="4">SF006504</strain>
    </source>
</reference>
<gene>
    <name evidence="3" type="ORF">ASPCAL14327</name>
</gene>
<dbReference type="Proteomes" id="UP000054771">
    <property type="component" value="Unassembled WGS sequence"/>
</dbReference>
<dbReference type="STRING" id="454130.A0A0U5GJV6"/>